<dbReference type="AlphaFoldDB" id="A0A3B7LWU0"/>
<dbReference type="InterPro" id="IPR032322">
    <property type="entry name" value="DUF4850"/>
</dbReference>
<dbReference type="RefSeq" id="WP_087511790.1">
    <property type="nucleotide sequence ID" value="NZ_CP032134.1"/>
</dbReference>
<reference evidence="2" key="1">
    <citation type="submission" date="2018-09" db="EMBL/GenBank/DDBJ databases">
        <title>The complete genome of Acinetobacter sp. strain WCHAc010005.</title>
        <authorList>
            <person name="Hu Y."/>
            <person name="Long H."/>
            <person name="Feng Y."/>
            <person name="Zong Z."/>
        </authorList>
    </citation>
    <scope>NUCLEOTIDE SEQUENCE [LARGE SCALE GENOMIC DNA]</scope>
    <source>
        <strain evidence="2">WCHAc010005</strain>
    </source>
</reference>
<organism evidence="1 2">
    <name type="scientific">Acinetobacter chinensis</name>
    <dbReference type="NCBI Taxonomy" id="2004650"/>
    <lineage>
        <taxon>Bacteria</taxon>
        <taxon>Pseudomonadati</taxon>
        <taxon>Pseudomonadota</taxon>
        <taxon>Gammaproteobacteria</taxon>
        <taxon>Moraxellales</taxon>
        <taxon>Moraxellaceae</taxon>
        <taxon>Acinetobacter</taxon>
    </lineage>
</organism>
<protein>
    <submittedName>
        <fullName evidence="1">DUF4850 domain-containing protein</fullName>
    </submittedName>
</protein>
<evidence type="ECO:0000313" key="2">
    <source>
        <dbReference type="Proteomes" id="UP000263753"/>
    </source>
</evidence>
<accession>A0A3B7LWU0</accession>
<sequence>MLKSYRQTAVLWLSLLFFITAVQAEVKVFEPSFPAFNAQSYQQRSFKTERIGTAHFKNNVQIPVEGIAILNPLNDIPKYYRTYKPCTDQQPCRYDFTLPAQSIGHFKIVIFPNIGAILAPVSWQVIEADMGPSGVASALLMSPDRKEAIEIYNSSACMGCGMPYASLYFPEVLKESVENEFGGYVDQHKYLNIVRANPHKVLFSFKNPAYPAKSHGIALYSDNEITNYQNITVHLLPEHQAQARTVLNFFPFKNQFNFLK</sequence>
<dbReference type="Pfam" id="PF16142">
    <property type="entry name" value="DUF4850"/>
    <property type="match status" value="1"/>
</dbReference>
<dbReference type="KEGG" id="achi:CDG60_12450"/>
<evidence type="ECO:0000313" key="1">
    <source>
        <dbReference type="EMBL" id="AXY57306.1"/>
    </source>
</evidence>
<proteinExistence type="predicted"/>
<dbReference type="Proteomes" id="UP000263753">
    <property type="component" value="Chromosome"/>
</dbReference>
<name>A0A3B7LWU0_9GAMM</name>
<gene>
    <name evidence="1" type="ORF">CDG60_12450</name>
</gene>
<dbReference type="EMBL" id="CP032134">
    <property type="protein sequence ID" value="AXY57306.1"/>
    <property type="molecule type" value="Genomic_DNA"/>
</dbReference>